<protein>
    <submittedName>
        <fullName evidence="2">Uncharacterized protein</fullName>
    </submittedName>
</protein>
<name>A0A914Z8Z8_9BILA</name>
<accession>A0A914Z8Z8</accession>
<dbReference type="Proteomes" id="UP000887577">
    <property type="component" value="Unplaced"/>
</dbReference>
<sequence>MYNNYGGAATNYSAYGSFPSSTNASTYSQQVQALNNAYGNYQYANTAARGYSQAPTAVSTTPGYSAYDYTNAYKAQSAENPYGVGTGRSMPTAPVGFQSAGTLSSVNAPSALGAYAAQTAAVAQAATPGVASGTHYDGYDAAVLAAATSYIASKSTGLANNWLSMKSMYLFKIK</sequence>
<evidence type="ECO:0000313" key="2">
    <source>
        <dbReference type="WBParaSite" id="PSU_v2.g8803.t1"/>
    </source>
</evidence>
<dbReference type="AlphaFoldDB" id="A0A914Z8Z8"/>
<organism evidence="1 2">
    <name type="scientific">Panagrolaimus superbus</name>
    <dbReference type="NCBI Taxonomy" id="310955"/>
    <lineage>
        <taxon>Eukaryota</taxon>
        <taxon>Metazoa</taxon>
        <taxon>Ecdysozoa</taxon>
        <taxon>Nematoda</taxon>
        <taxon>Chromadorea</taxon>
        <taxon>Rhabditida</taxon>
        <taxon>Tylenchina</taxon>
        <taxon>Panagrolaimomorpha</taxon>
        <taxon>Panagrolaimoidea</taxon>
        <taxon>Panagrolaimidae</taxon>
        <taxon>Panagrolaimus</taxon>
    </lineage>
</organism>
<reference evidence="2" key="1">
    <citation type="submission" date="2022-11" db="UniProtKB">
        <authorList>
            <consortium name="WormBaseParasite"/>
        </authorList>
    </citation>
    <scope>IDENTIFICATION</scope>
</reference>
<evidence type="ECO:0000313" key="1">
    <source>
        <dbReference type="Proteomes" id="UP000887577"/>
    </source>
</evidence>
<proteinExistence type="predicted"/>
<keyword evidence="1" id="KW-1185">Reference proteome</keyword>
<dbReference type="WBParaSite" id="PSU_v2.g8803.t1">
    <property type="protein sequence ID" value="PSU_v2.g8803.t1"/>
    <property type="gene ID" value="PSU_v2.g8803"/>
</dbReference>